<protein>
    <submittedName>
        <fullName evidence="1">Uncharacterized protein</fullName>
    </submittedName>
</protein>
<organism evidence="1 2">
    <name type="scientific">Candidatus Cryosericum septentrionale</name>
    <dbReference type="NCBI Taxonomy" id="2290913"/>
    <lineage>
        <taxon>Bacteria</taxon>
        <taxon>Pseudomonadati</taxon>
        <taxon>Caldisericota/Cryosericota group</taxon>
        <taxon>Candidatus Cryosericota</taxon>
        <taxon>Candidatus Cryosericia</taxon>
        <taxon>Candidatus Cryosericales</taxon>
        <taxon>Candidatus Cryosericaceae</taxon>
        <taxon>Candidatus Cryosericum</taxon>
    </lineage>
</organism>
<accession>A0A398DPP7</accession>
<name>A0A398DPP7_9BACT</name>
<dbReference type="EMBL" id="QXIY01000016">
    <property type="protein sequence ID" value="RIE16960.1"/>
    <property type="molecule type" value="Genomic_DNA"/>
</dbReference>
<dbReference type="AlphaFoldDB" id="A0A398DPP7"/>
<evidence type="ECO:0000313" key="2">
    <source>
        <dbReference type="Proteomes" id="UP000266113"/>
    </source>
</evidence>
<gene>
    <name evidence="1" type="ORF">SMC1_03910</name>
</gene>
<evidence type="ECO:0000313" key="1">
    <source>
        <dbReference type="EMBL" id="RIE16960.1"/>
    </source>
</evidence>
<comment type="caution">
    <text evidence="1">The sequence shown here is derived from an EMBL/GenBank/DDBJ whole genome shotgun (WGS) entry which is preliminary data.</text>
</comment>
<sequence>MKEIRENSNSTTYETKKYEEHDILLSRGVVYDFGLPTTEEKAYAEKIRKKIYKIELTDDEVIELRKILAQDIERLENHIEVLKKP</sequence>
<keyword evidence="2" id="KW-1185">Reference proteome</keyword>
<dbReference type="RefSeq" id="WP_119085496.1">
    <property type="nucleotide sequence ID" value="NZ_QXIY01000016.1"/>
</dbReference>
<dbReference type="Proteomes" id="UP000266113">
    <property type="component" value="Unassembled WGS sequence"/>
</dbReference>
<reference evidence="1 2" key="1">
    <citation type="submission" date="2018-09" db="EMBL/GenBank/DDBJ databases">
        <title>Discovery and Ecogenomic Context for Candidatus Cryosericales, a Global Caldiserica Order Active in Thawing Permafrost.</title>
        <authorList>
            <person name="Martinez M.A."/>
            <person name="Woodcroft B.J."/>
            <person name="Ignacio Espinoza J.C."/>
            <person name="Zayed A."/>
            <person name="Singleton C.M."/>
            <person name="Boyd J."/>
            <person name="Li Y.-F."/>
            <person name="Purvine S."/>
            <person name="Maughan H."/>
            <person name="Hodgkins S.B."/>
            <person name="Anderson D."/>
            <person name="Sederholm M."/>
            <person name="Temperton B."/>
            <person name="Saleska S.R."/>
            <person name="Tyson G.W."/>
            <person name="Rich V.I."/>
        </authorList>
    </citation>
    <scope>NUCLEOTIDE SEQUENCE [LARGE SCALE GENOMIC DNA]</scope>
    <source>
        <strain evidence="1 2">SMC1</strain>
    </source>
</reference>
<proteinExistence type="predicted"/>